<dbReference type="AlphaFoldDB" id="A0AAW1R6F3"/>
<evidence type="ECO:0000256" key="2">
    <source>
        <dbReference type="SAM" id="Phobius"/>
    </source>
</evidence>
<dbReference type="GO" id="GO:0061927">
    <property type="term" value="C:TOC-TIC supercomplex I"/>
    <property type="evidence" value="ECO:0007669"/>
    <property type="project" value="TreeGrafter"/>
</dbReference>
<evidence type="ECO:0000313" key="4">
    <source>
        <dbReference type="Proteomes" id="UP001489004"/>
    </source>
</evidence>
<keyword evidence="2" id="KW-1133">Transmembrane helix</keyword>
<keyword evidence="2" id="KW-0812">Transmembrane</keyword>
<feature type="region of interest" description="Disordered" evidence="1">
    <location>
        <begin position="649"/>
        <end position="736"/>
    </location>
</feature>
<keyword evidence="4" id="KW-1185">Reference proteome</keyword>
<gene>
    <name evidence="3" type="ORF">WJX72_004725</name>
</gene>
<accession>A0AAW1R6F3</accession>
<dbReference type="Pfam" id="PF16940">
    <property type="entry name" value="Tic110"/>
    <property type="match status" value="1"/>
</dbReference>
<protein>
    <submittedName>
        <fullName evidence="3">Uncharacterized protein</fullName>
    </submittedName>
</protein>
<evidence type="ECO:0000256" key="1">
    <source>
        <dbReference type="SAM" id="MobiDB-lite"/>
    </source>
</evidence>
<dbReference type="PANTHER" id="PTHR34935">
    <property type="entry name" value="PROTEIN TIC110, CHLOROPLASTIC"/>
    <property type="match status" value="1"/>
</dbReference>
<feature type="compositionally biased region" description="Basic and acidic residues" evidence="1">
    <location>
        <begin position="711"/>
        <end position="724"/>
    </location>
</feature>
<feature type="transmembrane region" description="Helical" evidence="2">
    <location>
        <begin position="41"/>
        <end position="61"/>
    </location>
</feature>
<evidence type="ECO:0000313" key="3">
    <source>
        <dbReference type="EMBL" id="KAK9829243.1"/>
    </source>
</evidence>
<dbReference type="EMBL" id="JALJOR010000001">
    <property type="protein sequence ID" value="KAK9829243.1"/>
    <property type="molecule type" value="Genomic_DNA"/>
</dbReference>
<reference evidence="3 4" key="1">
    <citation type="journal article" date="2024" name="Nat. Commun.">
        <title>Phylogenomics reveals the evolutionary origins of lichenization in chlorophyte algae.</title>
        <authorList>
            <person name="Puginier C."/>
            <person name="Libourel C."/>
            <person name="Otte J."/>
            <person name="Skaloud P."/>
            <person name="Haon M."/>
            <person name="Grisel S."/>
            <person name="Petersen M."/>
            <person name="Berrin J.G."/>
            <person name="Delaux P.M."/>
            <person name="Dal Grande F."/>
            <person name="Keller J."/>
        </authorList>
    </citation>
    <scope>NUCLEOTIDE SEQUENCE [LARGE SCALE GENOMIC DNA]</scope>
    <source>
        <strain evidence="3 4">SAG 2043</strain>
    </source>
</reference>
<keyword evidence="2" id="KW-0472">Membrane</keyword>
<comment type="caution">
    <text evidence="3">The sequence shown here is derived from an EMBL/GenBank/DDBJ whole genome shotgun (WGS) entry which is preliminary data.</text>
</comment>
<dbReference type="GO" id="GO:0045037">
    <property type="term" value="P:protein import into chloroplast stroma"/>
    <property type="evidence" value="ECO:0007669"/>
    <property type="project" value="TreeGrafter"/>
</dbReference>
<proteinExistence type="predicted"/>
<organism evidence="3 4">
    <name type="scientific">[Myrmecia] bisecta</name>
    <dbReference type="NCBI Taxonomy" id="41462"/>
    <lineage>
        <taxon>Eukaryota</taxon>
        <taxon>Viridiplantae</taxon>
        <taxon>Chlorophyta</taxon>
        <taxon>core chlorophytes</taxon>
        <taxon>Trebouxiophyceae</taxon>
        <taxon>Trebouxiales</taxon>
        <taxon>Trebouxiaceae</taxon>
        <taxon>Myrmecia</taxon>
    </lineage>
</organism>
<sequence>MQRTRRAVPRLACFAAENKNPFNQPREMDSAQKTLSQLPGLALYGLAALMMAAGGATGFFFGSRLPANMRTAGQVVGTVALAGGAAVTAKQLQEKRTSAAAIELYNELAALEDADSLSRQQVEAVGSKYGVDLAQKVTEELKQIYDTYLENLIPPGDVPLTGYEAEKIRNFKDALGLTDEDAAAVHLDVGRRFMRSRFEAGSQSEVAEQRKVLQKLIYVSTLVFGEAKSAFLLPWKRLFNLTDAQLYVARRDNAKALFKAHIESLGGELEADKEQLVKIKQYQSAVQLADDMAEEAIKEAARNRVEGCLERGIACIKRRTRVRDFSDAVKEVRNVLDFNRKLTALAADPDVPKGLGKATIYGGKLEADTYRRDLRELYKVYVEESVRLDGSFTDRLARDLAELQQVLALGQKEANEIVGEITSKAYRQLLREEVTSGRLDAAPSKAAVLEQLCEKLRFSPEAAGALHKNLYKQKLDTLLEKRKLTDSDAAELDRLRRLMCIPKKDITQLHKETCGRIFQAAVEDAMGAGVDRFGFADRKAVKAALADMRLSEELGKEILASVARKAFLGFITRSRSTTNKLEAAKELRRLVFFSNLVVTPLLADIKSAASATEDAKKEAVAKEMAEIMAKVKDDMAKEDADKAAVNAKELQAQAEGSEQEAESFGESAEAKPEGEAEGEAEASGAQSEADLGEAHQIAGSNENLEKPMSLKKAEDARKDVERAEAAGATPKSQKEVTLRTDLDLTDRLNIYRNFLMYCMQGDVVYGPMGTIMRLDRDTSEFARLSELGDILGLTPIDVSSVHTGLAEQAFRSQVQEALGDGILTKEKSEKLTALRDQMGLSKEGAEKIIKGVQNEKLIGTLAAQKATGALNLQKVLDMKEAGVDIDSFVSVEMRLTMYSKEIADVLSNGTGEFDSERLLERLPADLKLPERRARGVVEGAARDRKRTTLVQAISHLRQRNLGDAVKSINNLLACNKALPSDAPTTWENREELQDLYSVYLAQEKDQRKQDEVRQLFGISDKEAEALSNIVESGEFAIEEEEGSFF</sequence>
<dbReference type="PANTHER" id="PTHR34935:SF3">
    <property type="entry name" value="PROTEIN TIC110, CHLOROPLASTIC"/>
    <property type="match status" value="1"/>
</dbReference>
<name>A0AAW1R6F3_9CHLO</name>
<dbReference type="InterPro" id="IPR031610">
    <property type="entry name" value="TIC110"/>
</dbReference>
<dbReference type="Proteomes" id="UP001489004">
    <property type="component" value="Unassembled WGS sequence"/>
</dbReference>